<comment type="caution">
    <text evidence="1">The sequence shown here is derived from an EMBL/GenBank/DDBJ whole genome shotgun (WGS) entry which is preliminary data.</text>
</comment>
<keyword evidence="2" id="KW-1185">Reference proteome</keyword>
<sequence length="111" mass="11919">MCLDHTDCKGHRAEPQSLNAGQSAEFAFECPADRPYLRNWDAAYHEHIALSVSPSRIGKGTALVLIARNQADMPGQFQVVLGCGATPARIAAMTQSLGSLPTNRKAVRGVE</sequence>
<organism evidence="1 2">
    <name type="scientific">Paracraurococcus lichenis</name>
    <dbReference type="NCBI Taxonomy" id="3064888"/>
    <lineage>
        <taxon>Bacteria</taxon>
        <taxon>Pseudomonadati</taxon>
        <taxon>Pseudomonadota</taxon>
        <taxon>Alphaproteobacteria</taxon>
        <taxon>Acetobacterales</taxon>
        <taxon>Roseomonadaceae</taxon>
        <taxon>Paracraurococcus</taxon>
    </lineage>
</organism>
<dbReference type="Proteomes" id="UP001243009">
    <property type="component" value="Unassembled WGS sequence"/>
</dbReference>
<protein>
    <submittedName>
        <fullName evidence="1">Uncharacterized protein</fullName>
    </submittedName>
</protein>
<dbReference type="EMBL" id="JAUTWS010000038">
    <property type="protein sequence ID" value="MDO9712032.1"/>
    <property type="molecule type" value="Genomic_DNA"/>
</dbReference>
<evidence type="ECO:0000313" key="2">
    <source>
        <dbReference type="Proteomes" id="UP001243009"/>
    </source>
</evidence>
<proteinExistence type="predicted"/>
<gene>
    <name evidence="1" type="ORF">Q7A36_27060</name>
</gene>
<name>A0ABT9E7F8_9PROT</name>
<dbReference type="RefSeq" id="WP_305106886.1">
    <property type="nucleotide sequence ID" value="NZ_JAUTWS010000038.1"/>
</dbReference>
<evidence type="ECO:0000313" key="1">
    <source>
        <dbReference type="EMBL" id="MDO9712032.1"/>
    </source>
</evidence>
<accession>A0ABT9E7F8</accession>
<reference evidence="1 2" key="1">
    <citation type="submission" date="2023-08" db="EMBL/GenBank/DDBJ databases">
        <title>The draft genome sequence of Paracraurococcus sp. LOR1-02.</title>
        <authorList>
            <person name="Kingkaew E."/>
            <person name="Tanasupawat S."/>
        </authorList>
    </citation>
    <scope>NUCLEOTIDE SEQUENCE [LARGE SCALE GENOMIC DNA]</scope>
    <source>
        <strain evidence="1 2">LOR1-02</strain>
    </source>
</reference>